<dbReference type="EMBL" id="PKPP01004106">
    <property type="protein sequence ID" value="PWA66070.1"/>
    <property type="molecule type" value="Genomic_DNA"/>
</dbReference>
<keyword evidence="6" id="KW-1185">Reference proteome</keyword>
<evidence type="ECO:0000259" key="4">
    <source>
        <dbReference type="Pfam" id="PF26168"/>
    </source>
</evidence>
<evidence type="ECO:0000256" key="1">
    <source>
        <dbReference type="ARBA" id="ARBA00009995"/>
    </source>
</evidence>
<keyword evidence="3 5" id="KW-0808">Transferase</keyword>
<gene>
    <name evidence="5" type="ORF">CTI12_AA330430</name>
</gene>
<sequence length="469" mass="51898">MISKPTVLLFPWLGHGHISPFLELAKELNNSERFKVYICSTPANLVSVKKTLRNEGLSLSINVIELLLPELPGLPSDLHSTNGLPVHLMPILKQAFDMSSPKFMELLKNLSPELLIYDILQPWAPAAASSLGIPSVVFITTSAAASMYHFHLNAPKDDVVFPYGDTIYYHKHENVKVASSAKEKEEDIVTKCVASSSSIVLIKSFKEIEGKYADHLSLLTDKKIVPVGPLVADPYCPDTEQNTMIIKWLDTKAIGSTVFVSFGSEYFLSSADLEEIAFGLEMSNVNFIWVLRFPKGGREIDISEALPLGFLERVKNRGLVVKGWAPQSKILRHKNIGGFVSHCGWSSVLEAMKFGVAIVAMPMHLDQPINARLVAEVGVGLEVVREEGRLKRKNVAKVIQQVVVSEQGVAVKAKAKAVKDIIEKNRNKEIGVAVGELHQLCKSAGVRGRLTLHRRTKSDGFTYRTFFLF</sequence>
<dbReference type="Pfam" id="PF00201">
    <property type="entry name" value="UDPGT"/>
    <property type="match status" value="1"/>
</dbReference>
<dbReference type="PANTHER" id="PTHR48044">
    <property type="entry name" value="GLYCOSYLTRANSFERASE"/>
    <property type="match status" value="1"/>
</dbReference>
<dbReference type="Proteomes" id="UP000245207">
    <property type="component" value="Unassembled WGS sequence"/>
</dbReference>
<dbReference type="OrthoDB" id="5835829at2759"/>
<dbReference type="GO" id="GO:0008194">
    <property type="term" value="F:UDP-glycosyltransferase activity"/>
    <property type="evidence" value="ECO:0007669"/>
    <property type="project" value="InterPro"/>
</dbReference>
<dbReference type="Pfam" id="PF26168">
    <property type="entry name" value="Glyco_transf_N"/>
    <property type="match status" value="1"/>
</dbReference>
<dbReference type="SUPFAM" id="SSF53756">
    <property type="entry name" value="UDP-Glycosyltransferase/glycogen phosphorylase"/>
    <property type="match status" value="1"/>
</dbReference>
<comment type="similarity">
    <text evidence="1">Belongs to the UDP-glycosyltransferase family.</text>
</comment>
<dbReference type="STRING" id="35608.A0A2U1MXU3"/>
<keyword evidence="2" id="KW-0328">Glycosyltransferase</keyword>
<dbReference type="AlphaFoldDB" id="A0A2U1MXU3"/>
<proteinExistence type="inferred from homology"/>
<name>A0A2U1MXU3_ARTAN</name>
<comment type="caution">
    <text evidence="5">The sequence shown here is derived from an EMBL/GenBank/DDBJ whole genome shotgun (WGS) entry which is preliminary data.</text>
</comment>
<reference evidence="5 6" key="1">
    <citation type="journal article" date="2018" name="Mol. Plant">
        <title>The genome of Artemisia annua provides insight into the evolution of Asteraceae family and artemisinin biosynthesis.</title>
        <authorList>
            <person name="Shen Q."/>
            <person name="Zhang L."/>
            <person name="Liao Z."/>
            <person name="Wang S."/>
            <person name="Yan T."/>
            <person name="Shi P."/>
            <person name="Liu M."/>
            <person name="Fu X."/>
            <person name="Pan Q."/>
            <person name="Wang Y."/>
            <person name="Lv Z."/>
            <person name="Lu X."/>
            <person name="Zhang F."/>
            <person name="Jiang W."/>
            <person name="Ma Y."/>
            <person name="Chen M."/>
            <person name="Hao X."/>
            <person name="Li L."/>
            <person name="Tang Y."/>
            <person name="Lv G."/>
            <person name="Zhou Y."/>
            <person name="Sun X."/>
            <person name="Brodelius P.E."/>
            <person name="Rose J.K.C."/>
            <person name="Tang K."/>
        </authorList>
    </citation>
    <scope>NUCLEOTIDE SEQUENCE [LARGE SCALE GENOMIC DNA]</scope>
    <source>
        <strain evidence="6">cv. Huhao1</strain>
        <tissue evidence="5">Leaf</tissue>
    </source>
</reference>
<feature type="domain" description="Glycosyltransferase N-terminal" evidence="4">
    <location>
        <begin position="7"/>
        <end position="230"/>
    </location>
</feature>
<dbReference type="PANTHER" id="PTHR48044:SF29">
    <property type="entry name" value="GLYCOSYLTRANSFERASE"/>
    <property type="match status" value="1"/>
</dbReference>
<protein>
    <submittedName>
        <fullName evidence="5">Beta-D-glucosyl crocetin beta-1,6-glucosyltransferase</fullName>
    </submittedName>
</protein>
<dbReference type="FunFam" id="3.40.50.2000:FF:000060">
    <property type="entry name" value="Glycosyltransferase"/>
    <property type="match status" value="1"/>
</dbReference>
<evidence type="ECO:0000313" key="5">
    <source>
        <dbReference type="EMBL" id="PWA66070.1"/>
    </source>
</evidence>
<dbReference type="Gene3D" id="3.40.50.2000">
    <property type="entry name" value="Glycogen Phosphorylase B"/>
    <property type="match status" value="2"/>
</dbReference>
<dbReference type="GO" id="GO:0016138">
    <property type="term" value="P:glycoside biosynthetic process"/>
    <property type="evidence" value="ECO:0007669"/>
    <property type="project" value="UniProtKB-ARBA"/>
</dbReference>
<organism evidence="5 6">
    <name type="scientific">Artemisia annua</name>
    <name type="common">Sweet wormwood</name>
    <dbReference type="NCBI Taxonomy" id="35608"/>
    <lineage>
        <taxon>Eukaryota</taxon>
        <taxon>Viridiplantae</taxon>
        <taxon>Streptophyta</taxon>
        <taxon>Embryophyta</taxon>
        <taxon>Tracheophyta</taxon>
        <taxon>Spermatophyta</taxon>
        <taxon>Magnoliopsida</taxon>
        <taxon>eudicotyledons</taxon>
        <taxon>Gunneridae</taxon>
        <taxon>Pentapetalae</taxon>
        <taxon>asterids</taxon>
        <taxon>campanulids</taxon>
        <taxon>Asterales</taxon>
        <taxon>Asteraceae</taxon>
        <taxon>Asteroideae</taxon>
        <taxon>Anthemideae</taxon>
        <taxon>Artemisiinae</taxon>
        <taxon>Artemisia</taxon>
    </lineage>
</organism>
<evidence type="ECO:0000256" key="3">
    <source>
        <dbReference type="ARBA" id="ARBA00022679"/>
    </source>
</evidence>
<dbReference type="InterPro" id="IPR002213">
    <property type="entry name" value="UDP_glucos_trans"/>
</dbReference>
<evidence type="ECO:0000313" key="6">
    <source>
        <dbReference type="Proteomes" id="UP000245207"/>
    </source>
</evidence>
<dbReference type="CDD" id="cd03784">
    <property type="entry name" value="GT1_Gtf-like"/>
    <property type="match status" value="1"/>
</dbReference>
<accession>A0A2U1MXU3</accession>
<dbReference type="InterPro" id="IPR058980">
    <property type="entry name" value="Glyco_transf_N"/>
</dbReference>
<evidence type="ECO:0000256" key="2">
    <source>
        <dbReference type="ARBA" id="ARBA00022676"/>
    </source>
</evidence>